<sequence>MNITELSTNDNAIRIHIKGRGIDGIAKVGIRAHTVKADSYWDGDKRVEQPALTTARLTLSFAPDELTVNGKKYDNYEHAAFEPARLACWHEEIRDMLTDTGMQRIGYRATMSYTHLTDSARDKVKQAVILAADKYLTIEAAKDALVADALDDVDTATKKRVEAEREETAARERLAAMRAL</sequence>
<evidence type="ECO:0000256" key="1">
    <source>
        <dbReference type="SAM" id="Coils"/>
    </source>
</evidence>
<gene>
    <name evidence="2" type="ORF">SAMEA2070301_03369</name>
</gene>
<name>A0AB38D146_9MYCO</name>
<comment type="caution">
    <text evidence="2">The sequence shown here is derived from an EMBL/GenBank/DDBJ whole genome shotgun (WGS) entry which is preliminary data.</text>
</comment>
<dbReference type="EMBL" id="FSHM01000004">
    <property type="protein sequence ID" value="SIB24417.1"/>
    <property type="molecule type" value="Genomic_DNA"/>
</dbReference>
<evidence type="ECO:0008006" key="4">
    <source>
        <dbReference type="Google" id="ProtNLM"/>
    </source>
</evidence>
<accession>A0AB38D146</accession>
<dbReference type="Proteomes" id="UP000185210">
    <property type="component" value="Unassembled WGS sequence"/>
</dbReference>
<dbReference type="AlphaFoldDB" id="A0AB38D146"/>
<keyword evidence="1" id="KW-0175">Coiled coil</keyword>
<feature type="coiled-coil region" evidence="1">
    <location>
        <begin position="146"/>
        <end position="180"/>
    </location>
</feature>
<proteinExistence type="predicted"/>
<protein>
    <recommendedName>
        <fullName evidence="4">Bacteriophage protein</fullName>
    </recommendedName>
</protein>
<dbReference type="RefSeq" id="WP_074293026.1">
    <property type="nucleotide sequence ID" value="NZ_FRZT01000017.1"/>
</dbReference>
<evidence type="ECO:0000313" key="2">
    <source>
        <dbReference type="EMBL" id="SIB24417.1"/>
    </source>
</evidence>
<reference evidence="2 3" key="1">
    <citation type="submission" date="2016-11" db="EMBL/GenBank/DDBJ databases">
        <authorList>
            <consortium name="Pathogen Informatics"/>
        </authorList>
    </citation>
    <scope>NUCLEOTIDE SEQUENCE [LARGE SCALE GENOMIC DNA]</scope>
    <source>
        <strain evidence="2 3">104</strain>
    </source>
</reference>
<evidence type="ECO:0000313" key="3">
    <source>
        <dbReference type="Proteomes" id="UP000185210"/>
    </source>
</evidence>
<organism evidence="2 3">
    <name type="scientific">Mycobacteroides abscessus subsp. abscessus</name>
    <dbReference type="NCBI Taxonomy" id="1185650"/>
    <lineage>
        <taxon>Bacteria</taxon>
        <taxon>Bacillati</taxon>
        <taxon>Actinomycetota</taxon>
        <taxon>Actinomycetes</taxon>
        <taxon>Mycobacteriales</taxon>
        <taxon>Mycobacteriaceae</taxon>
        <taxon>Mycobacteroides</taxon>
        <taxon>Mycobacteroides abscessus</taxon>
    </lineage>
</organism>